<proteinExistence type="predicted"/>
<gene>
    <name evidence="1" type="ORF">PENANT_c024G00636</name>
</gene>
<evidence type="ECO:0000313" key="1">
    <source>
        <dbReference type="EMBL" id="OQD82011.1"/>
    </source>
</evidence>
<comment type="caution">
    <text evidence="1">The sequence shown here is derived from an EMBL/GenBank/DDBJ whole genome shotgun (WGS) entry which is preliminary data.</text>
</comment>
<name>A0A1V6PYG5_9EURO</name>
<sequence length="188" mass="20885">MPSPEHGAATGALARYMEYELVKMGYWATDAITSYSGSGIRINDKGKDADFGWGRSDRPDEEGVRLTVAVEVGISEASTVLKRDIDFWLNPNFAKGNLVIAIKVHEDRAEIEIDSWELDQWDHVHRVAHLQISKGNKKGAISVCGDPLIISFENLVGRPRITRSEKDIIISKAALQVLAKKVSKEQKL</sequence>
<dbReference type="Proteomes" id="UP000191672">
    <property type="component" value="Unassembled WGS sequence"/>
</dbReference>
<protein>
    <submittedName>
        <fullName evidence="1">Uncharacterized protein</fullName>
    </submittedName>
</protein>
<reference evidence="2" key="1">
    <citation type="journal article" date="2017" name="Nat. Microbiol.">
        <title>Global analysis of biosynthetic gene clusters reveals vast potential of secondary metabolite production in Penicillium species.</title>
        <authorList>
            <person name="Nielsen J.C."/>
            <person name="Grijseels S."/>
            <person name="Prigent S."/>
            <person name="Ji B."/>
            <person name="Dainat J."/>
            <person name="Nielsen K.F."/>
            <person name="Frisvad J.C."/>
            <person name="Workman M."/>
            <person name="Nielsen J."/>
        </authorList>
    </citation>
    <scope>NUCLEOTIDE SEQUENCE [LARGE SCALE GENOMIC DNA]</scope>
    <source>
        <strain evidence="2">IBT 31811</strain>
    </source>
</reference>
<evidence type="ECO:0000313" key="2">
    <source>
        <dbReference type="Proteomes" id="UP000191672"/>
    </source>
</evidence>
<dbReference type="OrthoDB" id="76567at2759"/>
<dbReference type="EMBL" id="MDYN01000024">
    <property type="protein sequence ID" value="OQD82011.1"/>
    <property type="molecule type" value="Genomic_DNA"/>
</dbReference>
<dbReference type="AlphaFoldDB" id="A0A1V6PYG5"/>
<organism evidence="1 2">
    <name type="scientific">Penicillium antarcticum</name>
    <dbReference type="NCBI Taxonomy" id="416450"/>
    <lineage>
        <taxon>Eukaryota</taxon>
        <taxon>Fungi</taxon>
        <taxon>Dikarya</taxon>
        <taxon>Ascomycota</taxon>
        <taxon>Pezizomycotina</taxon>
        <taxon>Eurotiomycetes</taxon>
        <taxon>Eurotiomycetidae</taxon>
        <taxon>Eurotiales</taxon>
        <taxon>Aspergillaceae</taxon>
        <taxon>Penicillium</taxon>
    </lineage>
</organism>
<keyword evidence="2" id="KW-1185">Reference proteome</keyword>
<accession>A0A1V6PYG5</accession>